<reference evidence="2" key="1">
    <citation type="submission" date="2017-01" db="EMBL/GenBank/DDBJ databases">
        <authorList>
            <person name="Wang Y."/>
            <person name="White M."/>
            <person name="Kvist S."/>
            <person name="Moncalvo J.-M."/>
        </authorList>
    </citation>
    <scope>NUCLEOTIDE SEQUENCE [LARGE SCALE GENOMIC DNA]</scope>
    <source>
        <strain evidence="2">ID-206-W2</strain>
    </source>
</reference>
<gene>
    <name evidence="1" type="ORF">AYI69_g8119</name>
</gene>
<accession>A0A1R1XLZ9</accession>
<keyword evidence="2" id="KW-1185">Reference proteome</keyword>
<proteinExistence type="predicted"/>
<dbReference type="Proteomes" id="UP000187429">
    <property type="component" value="Unassembled WGS sequence"/>
</dbReference>
<dbReference type="AlphaFoldDB" id="A0A1R1XLZ9"/>
<evidence type="ECO:0000313" key="2">
    <source>
        <dbReference type="Proteomes" id="UP000187429"/>
    </source>
</evidence>
<name>A0A1R1XLZ9_9FUNG</name>
<comment type="caution">
    <text evidence="1">The sequence shown here is derived from an EMBL/GenBank/DDBJ whole genome shotgun (WGS) entry which is preliminary data.</text>
</comment>
<organism evidence="1 2">
    <name type="scientific">Smittium culicis</name>
    <dbReference type="NCBI Taxonomy" id="133412"/>
    <lineage>
        <taxon>Eukaryota</taxon>
        <taxon>Fungi</taxon>
        <taxon>Fungi incertae sedis</taxon>
        <taxon>Zoopagomycota</taxon>
        <taxon>Kickxellomycotina</taxon>
        <taxon>Harpellomycetes</taxon>
        <taxon>Harpellales</taxon>
        <taxon>Legeriomycetaceae</taxon>
        <taxon>Smittium</taxon>
    </lineage>
</organism>
<protein>
    <submittedName>
        <fullName evidence="1">Uncharacterized protein</fullName>
    </submittedName>
</protein>
<dbReference type="EMBL" id="LSSM01004173">
    <property type="protein sequence ID" value="OMJ15639.1"/>
    <property type="molecule type" value="Genomic_DNA"/>
</dbReference>
<feature type="non-terminal residue" evidence="1">
    <location>
        <position position="40"/>
    </location>
</feature>
<sequence length="40" mass="4852">MIDHIYYAGLNNRRNWSTVNRYLYLQTTCRSQRSGLWTLS</sequence>
<evidence type="ECO:0000313" key="1">
    <source>
        <dbReference type="EMBL" id="OMJ15639.1"/>
    </source>
</evidence>